<evidence type="ECO:0000256" key="1">
    <source>
        <dbReference type="ARBA" id="ARBA00007177"/>
    </source>
</evidence>
<dbReference type="PANTHER" id="PTHR33643:SF1">
    <property type="entry name" value="UREASE ACCESSORY PROTEIN D"/>
    <property type="match status" value="1"/>
</dbReference>
<dbReference type="GeneID" id="89978165"/>
<comment type="caution">
    <text evidence="4">The sequence shown here is derived from an EMBL/GenBank/DDBJ whole genome shotgun (WGS) entry which is preliminary data.</text>
</comment>
<evidence type="ECO:0000313" key="5">
    <source>
        <dbReference type="Proteomes" id="UP001358417"/>
    </source>
</evidence>
<dbReference type="Proteomes" id="UP001358417">
    <property type="component" value="Unassembled WGS sequence"/>
</dbReference>
<dbReference type="EMBL" id="JAVRRD010000004">
    <property type="protein sequence ID" value="KAK5060123.1"/>
    <property type="molecule type" value="Genomic_DNA"/>
</dbReference>
<protein>
    <recommendedName>
        <fullName evidence="6">Urease accessory protein UreD</fullName>
    </recommendedName>
</protein>
<reference evidence="4 5" key="1">
    <citation type="submission" date="2023-08" db="EMBL/GenBank/DDBJ databases">
        <title>Black Yeasts Isolated from many extreme environments.</title>
        <authorList>
            <person name="Coleine C."/>
            <person name="Stajich J.E."/>
            <person name="Selbmann L."/>
        </authorList>
    </citation>
    <scope>NUCLEOTIDE SEQUENCE [LARGE SCALE GENOMIC DNA]</scope>
    <source>
        <strain evidence="4 5">CCFEE 5792</strain>
    </source>
</reference>
<name>A0AAV9NKD2_9EURO</name>
<evidence type="ECO:0008006" key="6">
    <source>
        <dbReference type="Google" id="ProtNLM"/>
    </source>
</evidence>
<dbReference type="Pfam" id="PF01774">
    <property type="entry name" value="UreD"/>
    <property type="match status" value="1"/>
</dbReference>
<dbReference type="RefSeq" id="XP_064709944.1">
    <property type="nucleotide sequence ID" value="XM_064853545.1"/>
</dbReference>
<dbReference type="AlphaFoldDB" id="A0AAV9NKD2"/>
<feature type="compositionally biased region" description="Basic and acidic residues" evidence="3">
    <location>
        <begin position="255"/>
        <end position="272"/>
    </location>
</feature>
<evidence type="ECO:0000256" key="2">
    <source>
        <dbReference type="ARBA" id="ARBA00023186"/>
    </source>
</evidence>
<evidence type="ECO:0000256" key="3">
    <source>
        <dbReference type="SAM" id="MobiDB-lite"/>
    </source>
</evidence>
<accession>A0AAV9NKD2</accession>
<sequence length="331" mass="36701">MPLPKSPFAASNSIPGNGEIVLALLPPGKQILQSCTYQYPLKLIAPDPHAVQGEKHVTIVFLLTYGGGLVGGDQINLKINLQDATRLVLVTQGSTKIFKSPTRTVVSKQILDVKIGARAALCYLPDPTQPFAESVYEQKQTFYVDPSGKSNLLMLDWVSEGRRARGESWTLWSWKGRNEVREFDERSRGRLLLRDAVMLHEDGLGTTGLVDKSDNLGIFGTLIVYGPLFEKLGGFLVQHFAQQPRLGAKNWTQNDRSHSDEADAIKKDADAQRQREHEDGLVWTAARVRGFVLVKFGAKEVDGARRWLGGLLKQEGTVETLFGHQALICLR</sequence>
<dbReference type="GO" id="GO:0016151">
    <property type="term" value="F:nickel cation binding"/>
    <property type="evidence" value="ECO:0007669"/>
    <property type="project" value="InterPro"/>
</dbReference>
<keyword evidence="2" id="KW-0143">Chaperone</keyword>
<dbReference type="InterPro" id="IPR002669">
    <property type="entry name" value="UreD"/>
</dbReference>
<evidence type="ECO:0000313" key="4">
    <source>
        <dbReference type="EMBL" id="KAK5060123.1"/>
    </source>
</evidence>
<gene>
    <name evidence="4" type="ORF">LTR84_010007</name>
</gene>
<keyword evidence="5" id="KW-1185">Reference proteome</keyword>
<organism evidence="4 5">
    <name type="scientific">Exophiala bonariae</name>
    <dbReference type="NCBI Taxonomy" id="1690606"/>
    <lineage>
        <taxon>Eukaryota</taxon>
        <taxon>Fungi</taxon>
        <taxon>Dikarya</taxon>
        <taxon>Ascomycota</taxon>
        <taxon>Pezizomycotina</taxon>
        <taxon>Eurotiomycetes</taxon>
        <taxon>Chaetothyriomycetidae</taxon>
        <taxon>Chaetothyriales</taxon>
        <taxon>Herpotrichiellaceae</taxon>
        <taxon>Exophiala</taxon>
    </lineage>
</organism>
<dbReference type="HAMAP" id="MF_01384">
    <property type="entry name" value="UreD"/>
    <property type="match status" value="1"/>
</dbReference>
<feature type="region of interest" description="Disordered" evidence="3">
    <location>
        <begin position="248"/>
        <end position="272"/>
    </location>
</feature>
<proteinExistence type="inferred from homology"/>
<comment type="similarity">
    <text evidence="1">Belongs to the UreD family.</text>
</comment>
<dbReference type="PANTHER" id="PTHR33643">
    <property type="entry name" value="UREASE ACCESSORY PROTEIN D"/>
    <property type="match status" value="1"/>
</dbReference>